<protein>
    <submittedName>
        <fullName evidence="1">Uncharacterized protein</fullName>
    </submittedName>
</protein>
<comment type="caution">
    <text evidence="1">The sequence shown here is derived from an EMBL/GenBank/DDBJ whole genome shotgun (WGS) entry which is preliminary data.</text>
</comment>
<sequence>MSQRSETHTQNTWDNEHEPFLKYWRLLLMTDEGYAKGVESIKKRTSLVDVDLPKLHHENEQEELRMILKNFPNTDLYLKLLKGKDRLFAVSTSIALKHGMNQQQTIDPVYEGSRPANLQDVWQGEVFWREGKTWKKKELKQIERGDRARVEVCNDWTTSSYSGNQIMYAFIRPVIDESIGYRRS</sequence>
<evidence type="ECO:0000313" key="1">
    <source>
        <dbReference type="EMBL" id="KAG9196386.1"/>
    </source>
</evidence>
<accession>A0AAD4NUL6</accession>
<dbReference type="Proteomes" id="UP001199106">
    <property type="component" value="Unassembled WGS sequence"/>
</dbReference>
<keyword evidence="2" id="KW-1185">Reference proteome</keyword>
<gene>
    <name evidence="1" type="ORF">G6011_01507</name>
</gene>
<dbReference type="EMBL" id="JAANER010000001">
    <property type="protein sequence ID" value="KAG9196386.1"/>
    <property type="molecule type" value="Genomic_DNA"/>
</dbReference>
<name>A0AAD4NUL6_9PLEO</name>
<organism evidence="1 2">
    <name type="scientific">Alternaria panax</name>
    <dbReference type="NCBI Taxonomy" id="48097"/>
    <lineage>
        <taxon>Eukaryota</taxon>
        <taxon>Fungi</taxon>
        <taxon>Dikarya</taxon>
        <taxon>Ascomycota</taxon>
        <taxon>Pezizomycotina</taxon>
        <taxon>Dothideomycetes</taxon>
        <taxon>Pleosporomycetidae</taxon>
        <taxon>Pleosporales</taxon>
        <taxon>Pleosporineae</taxon>
        <taxon>Pleosporaceae</taxon>
        <taxon>Alternaria</taxon>
        <taxon>Alternaria sect. Panax</taxon>
    </lineage>
</organism>
<reference evidence="1" key="1">
    <citation type="submission" date="2021-07" db="EMBL/GenBank/DDBJ databases">
        <title>Genome Resource of American Ginseng Black Spot Pathogen Alternaria panax.</title>
        <authorList>
            <person name="Qiu C."/>
            <person name="Wang W."/>
            <person name="Liu Z."/>
        </authorList>
    </citation>
    <scope>NUCLEOTIDE SEQUENCE</scope>
    <source>
        <strain evidence="1">BNCC115425</strain>
    </source>
</reference>
<proteinExistence type="predicted"/>
<evidence type="ECO:0000313" key="2">
    <source>
        <dbReference type="Proteomes" id="UP001199106"/>
    </source>
</evidence>
<dbReference type="AlphaFoldDB" id="A0AAD4NUL6"/>